<keyword evidence="2" id="KW-1185">Reference proteome</keyword>
<accession>A0ABT9V5T5</accession>
<gene>
    <name evidence="1" type="ORF">J2S07_002616</name>
</gene>
<proteinExistence type="predicted"/>
<sequence>MVFISPTVINVLGIKINALDNGSVSNMGSFQLIDQFVTYKRNQAFGEQNGDLSPINLPASVVLDPDASDSNSIKNSVI</sequence>
<dbReference type="EMBL" id="JAUSTU010000011">
    <property type="protein sequence ID" value="MDQ0156297.1"/>
    <property type="molecule type" value="Genomic_DNA"/>
</dbReference>
<evidence type="ECO:0008006" key="3">
    <source>
        <dbReference type="Google" id="ProtNLM"/>
    </source>
</evidence>
<protein>
    <recommendedName>
        <fullName evidence="3">Spore germination protein gerPA/gerPF</fullName>
    </recommendedName>
</protein>
<dbReference type="RefSeq" id="WP_307150813.1">
    <property type="nucleotide sequence ID" value="NZ_JAUSTU010000011.1"/>
</dbReference>
<name>A0ABT9V5T5_9BACL</name>
<dbReference type="Proteomes" id="UP001231362">
    <property type="component" value="Unassembled WGS sequence"/>
</dbReference>
<evidence type="ECO:0000313" key="1">
    <source>
        <dbReference type="EMBL" id="MDQ0156297.1"/>
    </source>
</evidence>
<comment type="caution">
    <text evidence="1">The sequence shown here is derived from an EMBL/GenBank/DDBJ whole genome shotgun (WGS) entry which is preliminary data.</text>
</comment>
<reference evidence="1 2" key="1">
    <citation type="submission" date="2023-07" db="EMBL/GenBank/DDBJ databases">
        <title>Genomic Encyclopedia of Type Strains, Phase IV (KMG-IV): sequencing the most valuable type-strain genomes for metagenomic binning, comparative biology and taxonomic classification.</title>
        <authorList>
            <person name="Goeker M."/>
        </authorList>
    </citation>
    <scope>NUCLEOTIDE SEQUENCE [LARGE SCALE GENOMIC DNA]</scope>
    <source>
        <strain evidence="1 2">DSM 23948</strain>
    </source>
</reference>
<evidence type="ECO:0000313" key="2">
    <source>
        <dbReference type="Proteomes" id="UP001231362"/>
    </source>
</evidence>
<organism evidence="1 2">
    <name type="scientific">Anoxybacillus andreesenii</name>
    <dbReference type="NCBI Taxonomy" id="1325932"/>
    <lineage>
        <taxon>Bacteria</taxon>
        <taxon>Bacillati</taxon>
        <taxon>Bacillota</taxon>
        <taxon>Bacilli</taxon>
        <taxon>Bacillales</taxon>
        <taxon>Anoxybacillaceae</taxon>
        <taxon>Anoxybacillus</taxon>
    </lineage>
</organism>